<comment type="caution">
    <text evidence="2">The sequence shown here is derived from an EMBL/GenBank/DDBJ whole genome shotgun (WGS) entry which is preliminary data.</text>
</comment>
<feature type="region of interest" description="Disordered" evidence="1">
    <location>
        <begin position="1"/>
        <end position="80"/>
    </location>
</feature>
<dbReference type="Proteomes" id="UP001479436">
    <property type="component" value="Unassembled WGS sequence"/>
</dbReference>
<evidence type="ECO:0008006" key="4">
    <source>
        <dbReference type="Google" id="ProtNLM"/>
    </source>
</evidence>
<organism evidence="2 3">
    <name type="scientific">Basidiobolus ranarum</name>
    <dbReference type="NCBI Taxonomy" id="34480"/>
    <lineage>
        <taxon>Eukaryota</taxon>
        <taxon>Fungi</taxon>
        <taxon>Fungi incertae sedis</taxon>
        <taxon>Zoopagomycota</taxon>
        <taxon>Entomophthoromycotina</taxon>
        <taxon>Basidiobolomycetes</taxon>
        <taxon>Basidiobolales</taxon>
        <taxon>Basidiobolaceae</taxon>
        <taxon>Basidiobolus</taxon>
    </lineage>
</organism>
<sequence length="124" mass="12181">MAKRPIITSCSSGSTTEDSGDSGDSAPAGSSTSSAATPSKTATTKPNAGGSYKKPQSNTETDSPIATPEPTPSAPEVGDASACEQKCLGGPNLQVCGNGGATAFKKICALGTNCHMQDGVVACI</sequence>
<protein>
    <recommendedName>
        <fullName evidence="4">Extracellular membrane protein CFEM domain-containing protein</fullName>
    </recommendedName>
</protein>
<evidence type="ECO:0000313" key="3">
    <source>
        <dbReference type="Proteomes" id="UP001479436"/>
    </source>
</evidence>
<feature type="compositionally biased region" description="Polar residues" evidence="1">
    <location>
        <begin position="54"/>
        <end position="64"/>
    </location>
</feature>
<accession>A0ABR2VMM4</accession>
<name>A0ABR2VMM4_9FUNG</name>
<gene>
    <name evidence="2" type="ORF">K7432_015765</name>
</gene>
<evidence type="ECO:0000313" key="2">
    <source>
        <dbReference type="EMBL" id="KAK9681061.1"/>
    </source>
</evidence>
<feature type="compositionally biased region" description="Low complexity" evidence="1">
    <location>
        <begin position="8"/>
        <end position="46"/>
    </location>
</feature>
<evidence type="ECO:0000256" key="1">
    <source>
        <dbReference type="SAM" id="MobiDB-lite"/>
    </source>
</evidence>
<proteinExistence type="predicted"/>
<reference evidence="2 3" key="1">
    <citation type="submission" date="2023-04" db="EMBL/GenBank/DDBJ databases">
        <title>Genome of Basidiobolus ranarum AG-B5.</title>
        <authorList>
            <person name="Stajich J.E."/>
            <person name="Carter-House D."/>
            <person name="Gryganskyi A."/>
        </authorList>
    </citation>
    <scope>NUCLEOTIDE SEQUENCE [LARGE SCALE GENOMIC DNA]</scope>
    <source>
        <strain evidence="2 3">AG-B5</strain>
    </source>
</reference>
<dbReference type="EMBL" id="JASJQH010009141">
    <property type="protein sequence ID" value="KAK9681061.1"/>
    <property type="molecule type" value="Genomic_DNA"/>
</dbReference>
<keyword evidence="3" id="KW-1185">Reference proteome</keyword>